<dbReference type="Pfam" id="PF01380">
    <property type="entry name" value="SIS"/>
    <property type="match status" value="1"/>
</dbReference>
<dbReference type="InterPro" id="IPR001347">
    <property type="entry name" value="SIS_dom"/>
</dbReference>
<organism evidence="7 8">
    <name type="scientific">Agrobacterium vitis</name>
    <name type="common">Rhizobium vitis</name>
    <dbReference type="NCBI Taxonomy" id="373"/>
    <lineage>
        <taxon>Bacteria</taxon>
        <taxon>Pseudomonadati</taxon>
        <taxon>Pseudomonadota</taxon>
        <taxon>Alphaproteobacteria</taxon>
        <taxon>Hyphomicrobiales</taxon>
        <taxon>Rhizobiaceae</taxon>
        <taxon>Rhizobium/Agrobacterium group</taxon>
        <taxon>Agrobacterium</taxon>
    </lineage>
</organism>
<dbReference type="PANTHER" id="PTHR30514:SF1">
    <property type="entry name" value="HTH-TYPE TRANSCRIPTIONAL REGULATOR HEXR-RELATED"/>
    <property type="match status" value="1"/>
</dbReference>
<dbReference type="OrthoDB" id="8683433at2"/>
<keyword evidence="2" id="KW-0238">DNA-binding</keyword>
<dbReference type="InterPro" id="IPR035472">
    <property type="entry name" value="RpiR-like_SIS"/>
</dbReference>
<dbReference type="PROSITE" id="PS51464">
    <property type="entry name" value="SIS"/>
    <property type="match status" value="1"/>
</dbReference>
<dbReference type="Pfam" id="PF01418">
    <property type="entry name" value="HTH_6"/>
    <property type="match status" value="1"/>
</dbReference>
<dbReference type="InterPro" id="IPR036388">
    <property type="entry name" value="WH-like_DNA-bd_sf"/>
</dbReference>
<comment type="caution">
    <text evidence="7">The sequence shown here is derived from an EMBL/GenBank/DDBJ whole genome shotgun (WGS) entry which is preliminary data.</text>
</comment>
<keyword evidence="4" id="KW-1133">Transmembrane helix</keyword>
<dbReference type="GO" id="GO:1901135">
    <property type="term" value="P:carbohydrate derivative metabolic process"/>
    <property type="evidence" value="ECO:0007669"/>
    <property type="project" value="InterPro"/>
</dbReference>
<dbReference type="PANTHER" id="PTHR30514">
    <property type="entry name" value="GLUCOKINASE"/>
    <property type="match status" value="1"/>
</dbReference>
<dbReference type="InterPro" id="IPR000281">
    <property type="entry name" value="HTH_RpiR"/>
</dbReference>
<sequence length="298" mass="31960">MGRQGERTGRSRRIDRYGERLKKRRDQLSPGLLTVADYIDGHRHTVLSKSALEIAFETGTSDATVIRAIQALGFRGLVDLKETLKAYLGETDSPIEKMAATTDGISGNSDAAVDFVLENQQTALAALASPENRAALSKAALLMAEARAIGVFGIGASGIIASYGARLFSRSGFPSYALNTTGISLAEQLLGLGTGHVLVMLLHGRPHREAMTVISEAKRLDIPLILVLGQAESVLRQHASVSLVVPRAKSEQVALHAPSLVVIETLALALSALKPERTLETLNRLVELRSTIRPDKRG</sequence>
<dbReference type="EMBL" id="QUSG01000021">
    <property type="protein sequence ID" value="KAA3521892.1"/>
    <property type="molecule type" value="Genomic_DNA"/>
</dbReference>
<dbReference type="PROSITE" id="PS51071">
    <property type="entry name" value="HTH_RPIR"/>
    <property type="match status" value="1"/>
</dbReference>
<evidence type="ECO:0000259" key="5">
    <source>
        <dbReference type="PROSITE" id="PS51071"/>
    </source>
</evidence>
<dbReference type="GO" id="GO:0003700">
    <property type="term" value="F:DNA-binding transcription factor activity"/>
    <property type="evidence" value="ECO:0007669"/>
    <property type="project" value="InterPro"/>
</dbReference>
<dbReference type="RefSeq" id="WP_060716391.1">
    <property type="nucleotide sequence ID" value="NZ_CP055265.1"/>
</dbReference>
<feature type="domain" description="SIS" evidence="6">
    <location>
        <begin position="139"/>
        <end position="272"/>
    </location>
</feature>
<keyword evidence="1" id="KW-0805">Transcription regulation</keyword>
<feature type="transmembrane region" description="Helical" evidence="4">
    <location>
        <begin position="146"/>
        <end position="165"/>
    </location>
</feature>
<dbReference type="GO" id="GO:0003677">
    <property type="term" value="F:DNA binding"/>
    <property type="evidence" value="ECO:0007669"/>
    <property type="project" value="UniProtKB-KW"/>
</dbReference>
<dbReference type="Proteomes" id="UP000436911">
    <property type="component" value="Unassembled WGS sequence"/>
</dbReference>
<feature type="domain" description="HTH rpiR-type" evidence="5">
    <location>
        <begin position="15"/>
        <end position="91"/>
    </location>
</feature>
<dbReference type="GeneID" id="60681585"/>
<keyword evidence="4" id="KW-0812">Transmembrane</keyword>
<accession>A0A368NYR6</accession>
<dbReference type="SUPFAM" id="SSF53697">
    <property type="entry name" value="SIS domain"/>
    <property type="match status" value="1"/>
</dbReference>
<gene>
    <name evidence="7" type="ORF">DXT89_23305</name>
</gene>
<dbReference type="InterPro" id="IPR047640">
    <property type="entry name" value="RpiR-like"/>
</dbReference>
<keyword evidence="4" id="KW-0472">Membrane</keyword>
<evidence type="ECO:0000256" key="2">
    <source>
        <dbReference type="ARBA" id="ARBA00023125"/>
    </source>
</evidence>
<feature type="transmembrane region" description="Helical" evidence="4">
    <location>
        <begin position="185"/>
        <end position="202"/>
    </location>
</feature>
<protein>
    <submittedName>
        <fullName evidence="7">MurR/RpiR family transcriptional regulator</fullName>
    </submittedName>
</protein>
<reference evidence="7 8" key="1">
    <citation type="submission" date="2018-08" db="EMBL/GenBank/DDBJ databases">
        <title>Genome sequencing of Agrobacterium vitis strain ICMP 10754.</title>
        <authorList>
            <person name="Visnovsky S.B."/>
            <person name="Pitman A.R."/>
        </authorList>
    </citation>
    <scope>NUCLEOTIDE SEQUENCE [LARGE SCALE GENOMIC DNA]</scope>
    <source>
        <strain evidence="7 8">ICMP 10754</strain>
    </source>
</reference>
<dbReference type="SUPFAM" id="SSF46689">
    <property type="entry name" value="Homeodomain-like"/>
    <property type="match status" value="1"/>
</dbReference>
<proteinExistence type="predicted"/>
<evidence type="ECO:0000259" key="6">
    <source>
        <dbReference type="PROSITE" id="PS51464"/>
    </source>
</evidence>
<keyword evidence="3" id="KW-0804">Transcription</keyword>
<evidence type="ECO:0000256" key="4">
    <source>
        <dbReference type="SAM" id="Phobius"/>
    </source>
</evidence>
<evidence type="ECO:0000256" key="3">
    <source>
        <dbReference type="ARBA" id="ARBA00023163"/>
    </source>
</evidence>
<evidence type="ECO:0000313" key="7">
    <source>
        <dbReference type="EMBL" id="KAA3521892.1"/>
    </source>
</evidence>
<dbReference type="InterPro" id="IPR046348">
    <property type="entry name" value="SIS_dom_sf"/>
</dbReference>
<dbReference type="CDD" id="cd05013">
    <property type="entry name" value="SIS_RpiR"/>
    <property type="match status" value="1"/>
</dbReference>
<evidence type="ECO:0000256" key="1">
    <source>
        <dbReference type="ARBA" id="ARBA00023015"/>
    </source>
</evidence>
<name>A0A368NYR6_AGRVI</name>
<dbReference type="GO" id="GO:0097367">
    <property type="term" value="F:carbohydrate derivative binding"/>
    <property type="evidence" value="ECO:0007669"/>
    <property type="project" value="InterPro"/>
</dbReference>
<dbReference type="Gene3D" id="1.10.10.10">
    <property type="entry name" value="Winged helix-like DNA-binding domain superfamily/Winged helix DNA-binding domain"/>
    <property type="match status" value="1"/>
</dbReference>
<dbReference type="AlphaFoldDB" id="A0A368NYR6"/>
<dbReference type="Gene3D" id="3.40.50.10490">
    <property type="entry name" value="Glucose-6-phosphate isomerase like protein, domain 1"/>
    <property type="match status" value="1"/>
</dbReference>
<dbReference type="InterPro" id="IPR009057">
    <property type="entry name" value="Homeodomain-like_sf"/>
</dbReference>
<evidence type="ECO:0000313" key="8">
    <source>
        <dbReference type="Proteomes" id="UP000436911"/>
    </source>
</evidence>